<dbReference type="SUPFAM" id="SSF53335">
    <property type="entry name" value="S-adenosyl-L-methionine-dependent methyltransferases"/>
    <property type="match status" value="1"/>
</dbReference>
<evidence type="ECO:0000256" key="4">
    <source>
        <dbReference type="ARBA" id="ARBA00022691"/>
    </source>
</evidence>
<dbReference type="AlphaFoldDB" id="A0A7C3VHT0"/>
<accession>A0A7C3VHT0</accession>
<sequence length="314" mass="35283">MNLYLQTPEITVWQGHCLEVMQTLPDASVNLIITDPPYHTTKKSNITGDKDFKTDADYLEWLDIISQQWQRLLAPNGSLYCFASPKMAARVEVLLGKKFNILGSITWTKPNEPGYDGWKQKTKKESLRSWYLHSERIIFAESACPDNSKQSPFGSLLRKTRLAAGMSTIELTAAIGEYGKVNHGGAVSNWETGRNIPTREQYAKLKAVLAEFSPDIPELPEYQQIIRPFFARADIPYTDVWDFPSVKPYPGKHPAEKPLEMMLHMIKVSSYPDDVVLDCFAGSGVVGQAAKMLGRRAILIEISANLCDKITINN</sequence>
<name>A0A7C3VHT0_9CYAN</name>
<organism evidence="6">
    <name type="scientific">Planktothricoides sp. SpSt-374</name>
    <dbReference type="NCBI Taxonomy" id="2282167"/>
    <lineage>
        <taxon>Bacteria</taxon>
        <taxon>Bacillati</taxon>
        <taxon>Cyanobacteriota</taxon>
        <taxon>Cyanophyceae</taxon>
        <taxon>Oscillatoriophycideae</taxon>
        <taxon>Oscillatoriales</taxon>
        <taxon>Oscillatoriaceae</taxon>
        <taxon>Planktothricoides</taxon>
    </lineage>
</organism>
<dbReference type="InterPro" id="IPR002295">
    <property type="entry name" value="N4/N6-MTase_EcoPI_Mod-like"/>
</dbReference>
<gene>
    <name evidence="6" type="ORF">ENR15_12420</name>
</gene>
<dbReference type="InterPro" id="IPR002941">
    <property type="entry name" value="DNA_methylase_N4/N6"/>
</dbReference>
<evidence type="ECO:0000256" key="3">
    <source>
        <dbReference type="ARBA" id="ARBA00022679"/>
    </source>
</evidence>
<protein>
    <submittedName>
        <fullName evidence="6">Site-specific DNA-methyltransferase</fullName>
    </submittedName>
</protein>
<evidence type="ECO:0000259" key="5">
    <source>
        <dbReference type="Pfam" id="PF01555"/>
    </source>
</evidence>
<dbReference type="InterPro" id="IPR002052">
    <property type="entry name" value="DNA_methylase_N6_adenine_CS"/>
</dbReference>
<dbReference type="InterPro" id="IPR010982">
    <property type="entry name" value="Lambda_DNA-bd_dom_sf"/>
</dbReference>
<proteinExistence type="inferred from homology"/>
<dbReference type="Pfam" id="PF01555">
    <property type="entry name" value="N6_N4_Mtase"/>
    <property type="match status" value="1"/>
</dbReference>
<evidence type="ECO:0000313" key="6">
    <source>
        <dbReference type="EMBL" id="HGG01419.1"/>
    </source>
</evidence>
<dbReference type="SUPFAM" id="SSF47413">
    <property type="entry name" value="lambda repressor-like DNA-binding domains"/>
    <property type="match status" value="1"/>
</dbReference>
<dbReference type="CDD" id="cd00093">
    <property type="entry name" value="HTH_XRE"/>
    <property type="match status" value="1"/>
</dbReference>
<dbReference type="PRINTS" id="PR00506">
    <property type="entry name" value="D21N6MTFRASE"/>
</dbReference>
<dbReference type="InterPro" id="IPR001387">
    <property type="entry name" value="Cro/C1-type_HTH"/>
</dbReference>
<comment type="similarity">
    <text evidence="1">Belongs to the N(4)/N(6)-methyltransferase family.</text>
</comment>
<evidence type="ECO:0000256" key="1">
    <source>
        <dbReference type="ARBA" id="ARBA00006594"/>
    </source>
</evidence>
<evidence type="ECO:0000256" key="2">
    <source>
        <dbReference type="ARBA" id="ARBA00022603"/>
    </source>
</evidence>
<dbReference type="Gene3D" id="3.40.50.150">
    <property type="entry name" value="Vaccinia Virus protein VP39"/>
    <property type="match status" value="1"/>
</dbReference>
<keyword evidence="3 6" id="KW-0808">Transferase</keyword>
<comment type="caution">
    <text evidence="6">The sequence shown here is derived from an EMBL/GenBank/DDBJ whole genome shotgun (WGS) entry which is preliminary data.</text>
</comment>
<dbReference type="GO" id="GO:0008170">
    <property type="term" value="F:N-methyltransferase activity"/>
    <property type="evidence" value="ECO:0007669"/>
    <property type="project" value="InterPro"/>
</dbReference>
<dbReference type="EMBL" id="DSPX01000125">
    <property type="protein sequence ID" value="HGG01419.1"/>
    <property type="molecule type" value="Genomic_DNA"/>
</dbReference>
<dbReference type="Gene3D" id="1.10.260.40">
    <property type="entry name" value="lambda repressor-like DNA-binding domains"/>
    <property type="match status" value="1"/>
</dbReference>
<dbReference type="GO" id="GO:0032259">
    <property type="term" value="P:methylation"/>
    <property type="evidence" value="ECO:0007669"/>
    <property type="project" value="UniProtKB-KW"/>
</dbReference>
<dbReference type="PROSITE" id="PS00092">
    <property type="entry name" value="N6_MTASE"/>
    <property type="match status" value="1"/>
</dbReference>
<feature type="domain" description="DNA methylase N-4/N-6" evidence="5">
    <location>
        <begin position="29"/>
        <end position="309"/>
    </location>
</feature>
<dbReference type="InterPro" id="IPR029063">
    <property type="entry name" value="SAM-dependent_MTases_sf"/>
</dbReference>
<keyword evidence="4" id="KW-0949">S-adenosyl-L-methionine</keyword>
<keyword evidence="2 6" id="KW-0489">Methyltransferase</keyword>
<dbReference type="GO" id="GO:0003677">
    <property type="term" value="F:DNA binding"/>
    <property type="evidence" value="ECO:0007669"/>
    <property type="project" value="InterPro"/>
</dbReference>
<reference evidence="6" key="1">
    <citation type="journal article" date="2020" name="mSystems">
        <title>Genome- and Community-Level Interaction Insights into Carbon Utilization and Element Cycling Functions of Hydrothermarchaeota in Hydrothermal Sediment.</title>
        <authorList>
            <person name="Zhou Z."/>
            <person name="Liu Y."/>
            <person name="Xu W."/>
            <person name="Pan J."/>
            <person name="Luo Z.H."/>
            <person name="Li M."/>
        </authorList>
    </citation>
    <scope>NUCLEOTIDE SEQUENCE [LARGE SCALE GENOMIC DNA]</scope>
    <source>
        <strain evidence="6">SpSt-374</strain>
    </source>
</reference>